<feature type="transmembrane region" description="Helical" evidence="2">
    <location>
        <begin position="12"/>
        <end position="32"/>
    </location>
</feature>
<keyword evidence="2" id="KW-1133">Transmembrane helix</keyword>
<feature type="region of interest" description="Disordered" evidence="1">
    <location>
        <begin position="36"/>
        <end position="122"/>
    </location>
</feature>
<accession>J3LIH8</accession>
<proteinExistence type="predicted"/>
<dbReference type="HOGENOM" id="CLU_2030315_0_0_1"/>
<protein>
    <submittedName>
        <fullName evidence="3">Uncharacterized protein</fullName>
    </submittedName>
</protein>
<evidence type="ECO:0000313" key="4">
    <source>
        <dbReference type="Proteomes" id="UP000006038"/>
    </source>
</evidence>
<name>J3LIH8_ORYBR</name>
<keyword evidence="4" id="KW-1185">Reference proteome</keyword>
<evidence type="ECO:0000256" key="1">
    <source>
        <dbReference type="SAM" id="MobiDB-lite"/>
    </source>
</evidence>
<dbReference type="EnsemblPlants" id="OB02G44450.1">
    <property type="protein sequence ID" value="OB02G44450.1"/>
    <property type="gene ID" value="OB02G44450"/>
</dbReference>
<dbReference type="AlphaFoldDB" id="J3LIH8"/>
<reference evidence="3" key="1">
    <citation type="submission" date="2013-04" db="UniProtKB">
        <authorList>
            <consortium name="EnsemblPlants"/>
        </authorList>
    </citation>
    <scope>IDENTIFICATION</scope>
</reference>
<organism evidence="3">
    <name type="scientific">Oryza brachyantha</name>
    <name type="common">malo sina</name>
    <dbReference type="NCBI Taxonomy" id="4533"/>
    <lineage>
        <taxon>Eukaryota</taxon>
        <taxon>Viridiplantae</taxon>
        <taxon>Streptophyta</taxon>
        <taxon>Embryophyta</taxon>
        <taxon>Tracheophyta</taxon>
        <taxon>Spermatophyta</taxon>
        <taxon>Magnoliopsida</taxon>
        <taxon>Liliopsida</taxon>
        <taxon>Poales</taxon>
        <taxon>Poaceae</taxon>
        <taxon>BOP clade</taxon>
        <taxon>Oryzoideae</taxon>
        <taxon>Oryzeae</taxon>
        <taxon>Oryzinae</taxon>
        <taxon>Oryza</taxon>
    </lineage>
</organism>
<evidence type="ECO:0000313" key="3">
    <source>
        <dbReference type="EnsemblPlants" id="OB02G44450.1"/>
    </source>
</evidence>
<dbReference type="Gramene" id="OB02G44450.1">
    <property type="protein sequence ID" value="OB02G44450.1"/>
    <property type="gene ID" value="OB02G44450"/>
</dbReference>
<sequence length="122" mass="13261">MAMDQEKTLQGGFLIKSSASLLLLLVLLALLLEEEDDDDEGVESELNQTPIDLKSDLSEAALPPPPPSTESGRDHAGLHAHRSLSGSGVGVRRPDDDEEMLRRRSRPSMFAPASCSHARMEI</sequence>
<evidence type="ECO:0000256" key="2">
    <source>
        <dbReference type="SAM" id="Phobius"/>
    </source>
</evidence>
<keyword evidence="2" id="KW-0812">Transmembrane</keyword>
<dbReference type="Proteomes" id="UP000006038">
    <property type="component" value="Unassembled WGS sequence"/>
</dbReference>
<keyword evidence="2" id="KW-0472">Membrane</keyword>